<dbReference type="RefSeq" id="WP_074743837.1">
    <property type="nucleotide sequence ID" value="NZ_FOCT01000001.1"/>
</dbReference>
<name>A0A1H8BTK8_9PROT</name>
<dbReference type="GO" id="GO:0042597">
    <property type="term" value="C:periplasmic space"/>
    <property type="evidence" value="ECO:0007669"/>
    <property type="project" value="UniProtKB-SubCell"/>
</dbReference>
<evidence type="ECO:0000256" key="1">
    <source>
        <dbReference type="ARBA" id="ARBA00004418"/>
    </source>
</evidence>
<dbReference type="InterPro" id="IPR005669">
    <property type="entry name" value="Thiosulph/SO4-bd"/>
</dbReference>
<evidence type="ECO:0000256" key="2">
    <source>
        <dbReference type="ARBA" id="ARBA00006099"/>
    </source>
</evidence>
<dbReference type="InterPro" id="IPR034408">
    <property type="entry name" value="Sulphate/thiosulphate_BS"/>
</dbReference>
<dbReference type="SUPFAM" id="SSF53850">
    <property type="entry name" value="Periplasmic binding protein-like II"/>
    <property type="match status" value="1"/>
</dbReference>
<gene>
    <name evidence="7" type="ORF">SAMN05216404_101348</name>
</gene>
<proteinExistence type="inferred from homology"/>
<sequence length="338" mass="37961">MRPYHFRLVFAILAILLSFSAAVAALHSMSANYSSDASHKMFDDFNKAFIKHWKTRTGVEVKIRHAESKPGIPLRVNIDGLDVTSLALSYDPEILQKASKFSLPDWQKPLPQKSPYISTIVFLVRNGNPKKVRDWNDLANPGIEIVTSNPKTSGDARWSYLAAWGYALKQRGGSDVTAIEFIKKIFGNVKTLETGTRSSVTIFVERGIGDVLLIWENEAHQIVKEHGGDKFEIVTPSLSILAEPAVSIVSDAASRNGTREVARAYIDYLYTLKAQEIAASHYYRPRDERIATRYSMQFPSLELFTVDDMFGGWKEARNIHFADGGIFDRIQTHSSALY</sequence>
<dbReference type="PANTHER" id="PTHR30368:SF2">
    <property type="entry name" value="SULFATE-BINDING PROTEIN"/>
    <property type="match status" value="1"/>
</dbReference>
<dbReference type="Pfam" id="PF13531">
    <property type="entry name" value="SBP_bac_11"/>
    <property type="match status" value="1"/>
</dbReference>
<organism evidence="7 8">
    <name type="scientific">Nitrosospira multiformis</name>
    <dbReference type="NCBI Taxonomy" id="1231"/>
    <lineage>
        <taxon>Bacteria</taxon>
        <taxon>Pseudomonadati</taxon>
        <taxon>Pseudomonadota</taxon>
        <taxon>Betaproteobacteria</taxon>
        <taxon>Nitrosomonadales</taxon>
        <taxon>Nitrosomonadaceae</taxon>
        <taxon>Nitrosospira</taxon>
    </lineage>
</organism>
<feature type="chain" id="PRO_5010260290" evidence="6">
    <location>
        <begin position="25"/>
        <end position="338"/>
    </location>
</feature>
<dbReference type="Gene3D" id="3.40.190.10">
    <property type="entry name" value="Periplasmic binding protein-like II"/>
    <property type="match status" value="2"/>
</dbReference>
<keyword evidence="4 6" id="KW-0732">Signal</keyword>
<dbReference type="PROSITE" id="PS00757">
    <property type="entry name" value="PROK_SULFATE_BIND_2"/>
    <property type="match status" value="1"/>
</dbReference>
<evidence type="ECO:0000313" key="7">
    <source>
        <dbReference type="EMBL" id="SEM86231.1"/>
    </source>
</evidence>
<comment type="subcellular location">
    <subcellularLocation>
        <location evidence="1">Periplasm</location>
    </subcellularLocation>
</comment>
<dbReference type="EMBL" id="FOCT01000001">
    <property type="protein sequence ID" value="SEM86231.1"/>
    <property type="molecule type" value="Genomic_DNA"/>
</dbReference>
<dbReference type="AlphaFoldDB" id="A0A1H8BTK8"/>
<dbReference type="PANTHER" id="PTHR30368">
    <property type="entry name" value="SULFATE-BINDING PROTEIN"/>
    <property type="match status" value="1"/>
</dbReference>
<protein>
    <submittedName>
        <fullName evidence="7">Sulfate transport system substrate-binding protein</fullName>
    </submittedName>
</protein>
<dbReference type="GO" id="GO:1901681">
    <property type="term" value="F:sulfur compound binding"/>
    <property type="evidence" value="ECO:0007669"/>
    <property type="project" value="InterPro"/>
</dbReference>
<dbReference type="Proteomes" id="UP000183898">
    <property type="component" value="Unassembled WGS sequence"/>
</dbReference>
<reference evidence="7 8" key="1">
    <citation type="submission" date="2016-10" db="EMBL/GenBank/DDBJ databases">
        <authorList>
            <person name="de Groot N.N."/>
        </authorList>
    </citation>
    <scope>NUCLEOTIDE SEQUENCE [LARGE SCALE GENOMIC DNA]</scope>
    <source>
        <strain evidence="7 8">Nl18</strain>
    </source>
</reference>
<evidence type="ECO:0000313" key="8">
    <source>
        <dbReference type="Proteomes" id="UP000183898"/>
    </source>
</evidence>
<accession>A0A1H8BTK8</accession>
<dbReference type="CDD" id="cd01005">
    <property type="entry name" value="PBP2_CysP"/>
    <property type="match status" value="1"/>
</dbReference>
<evidence type="ECO:0000256" key="6">
    <source>
        <dbReference type="SAM" id="SignalP"/>
    </source>
</evidence>
<keyword evidence="5" id="KW-0574">Periplasm</keyword>
<evidence type="ECO:0000256" key="5">
    <source>
        <dbReference type="ARBA" id="ARBA00022764"/>
    </source>
</evidence>
<feature type="signal peptide" evidence="6">
    <location>
        <begin position="1"/>
        <end position="24"/>
    </location>
</feature>
<evidence type="ECO:0000256" key="3">
    <source>
        <dbReference type="ARBA" id="ARBA00022448"/>
    </source>
</evidence>
<evidence type="ECO:0000256" key="4">
    <source>
        <dbReference type="ARBA" id="ARBA00022729"/>
    </source>
</evidence>
<dbReference type="GO" id="GO:1902358">
    <property type="term" value="P:sulfate transmembrane transport"/>
    <property type="evidence" value="ECO:0007669"/>
    <property type="project" value="InterPro"/>
</dbReference>
<keyword evidence="3" id="KW-0813">Transport</keyword>
<dbReference type="GO" id="GO:0140104">
    <property type="term" value="F:molecular carrier activity"/>
    <property type="evidence" value="ECO:0007669"/>
    <property type="project" value="InterPro"/>
</dbReference>
<dbReference type="NCBIfam" id="TIGR00971">
    <property type="entry name" value="3a0106s03"/>
    <property type="match status" value="1"/>
</dbReference>
<dbReference type="NCBIfam" id="NF008022">
    <property type="entry name" value="PRK10752.1"/>
    <property type="match status" value="1"/>
</dbReference>
<comment type="similarity">
    <text evidence="2">Belongs to the prokaryotic sulfate-binding protein family.</text>
</comment>